<keyword evidence="1" id="KW-0472">Membrane</keyword>
<dbReference type="EMBL" id="BMDY01000003">
    <property type="protein sequence ID" value="GGA95721.1"/>
    <property type="molecule type" value="Genomic_DNA"/>
</dbReference>
<dbReference type="Proteomes" id="UP000651977">
    <property type="component" value="Unassembled WGS sequence"/>
</dbReference>
<organism evidence="2 3">
    <name type="scientific">Agarivorans gilvus</name>
    <dbReference type="NCBI Taxonomy" id="680279"/>
    <lineage>
        <taxon>Bacteria</taxon>
        <taxon>Pseudomonadati</taxon>
        <taxon>Pseudomonadota</taxon>
        <taxon>Gammaproteobacteria</taxon>
        <taxon>Alteromonadales</taxon>
        <taxon>Alteromonadaceae</taxon>
        <taxon>Agarivorans</taxon>
    </lineage>
</organism>
<comment type="caution">
    <text evidence="2">The sequence shown here is derived from an EMBL/GenBank/DDBJ whole genome shotgun (WGS) entry which is preliminary data.</text>
</comment>
<feature type="transmembrane region" description="Helical" evidence="1">
    <location>
        <begin position="6"/>
        <end position="24"/>
    </location>
</feature>
<evidence type="ECO:0000256" key="1">
    <source>
        <dbReference type="SAM" id="Phobius"/>
    </source>
</evidence>
<evidence type="ECO:0008006" key="4">
    <source>
        <dbReference type="Google" id="ProtNLM"/>
    </source>
</evidence>
<accession>A0ABQ1HZD8</accession>
<keyword evidence="1" id="KW-0812">Transmembrane</keyword>
<keyword evidence="1" id="KW-1133">Transmembrane helix</keyword>
<proteinExistence type="predicted"/>
<gene>
    <name evidence="2" type="ORF">GCM10007414_05660</name>
</gene>
<keyword evidence="3" id="KW-1185">Reference proteome</keyword>
<name>A0ABQ1HZD8_9ALTE</name>
<dbReference type="RefSeq" id="WP_055732914.1">
    <property type="nucleotide sequence ID" value="NZ_BMDY01000003.1"/>
</dbReference>
<evidence type="ECO:0000313" key="3">
    <source>
        <dbReference type="Proteomes" id="UP000651977"/>
    </source>
</evidence>
<evidence type="ECO:0000313" key="2">
    <source>
        <dbReference type="EMBL" id="GGA95721.1"/>
    </source>
</evidence>
<reference evidence="3" key="1">
    <citation type="journal article" date="2019" name="Int. J. Syst. Evol. Microbiol.">
        <title>The Global Catalogue of Microorganisms (GCM) 10K type strain sequencing project: providing services to taxonomists for standard genome sequencing and annotation.</title>
        <authorList>
            <consortium name="The Broad Institute Genomics Platform"/>
            <consortium name="The Broad Institute Genome Sequencing Center for Infectious Disease"/>
            <person name="Wu L."/>
            <person name="Ma J."/>
        </authorList>
    </citation>
    <scope>NUCLEOTIDE SEQUENCE [LARGE SCALE GENOMIC DNA]</scope>
    <source>
        <strain evidence="3">CGMCC 1.10131</strain>
    </source>
</reference>
<protein>
    <recommendedName>
        <fullName evidence="4">DUF2489 domain-containing protein</fullName>
    </recommendedName>
</protein>
<sequence length="161" mass="18942">MEIWLASLISSVSTMALISILVFLSKTWISDRIQYSIKHEYDQKLSQIEHDYAQKLSQIDHEYDRKLSQIEHDRKVRLKAELVAELLSEWINKNDDKQRLNELTFKAFLWLPPEIASELSDTLSNKKDAPNIRIIIDKVRKHFLGENDSLKHQQVIVFPVE</sequence>